<protein>
    <recommendedName>
        <fullName evidence="3">DUF3008 domain-containing protein</fullName>
    </recommendedName>
</protein>
<evidence type="ECO:0000256" key="1">
    <source>
        <dbReference type="SAM" id="MobiDB-lite"/>
    </source>
</evidence>
<dbReference type="EMBL" id="LAZR01002605">
    <property type="protein sequence ID" value="KKN27919.1"/>
    <property type="molecule type" value="Genomic_DNA"/>
</dbReference>
<proteinExistence type="predicted"/>
<gene>
    <name evidence="2" type="ORF">LCGC14_0859740</name>
</gene>
<feature type="non-terminal residue" evidence="2">
    <location>
        <position position="44"/>
    </location>
</feature>
<evidence type="ECO:0000313" key="2">
    <source>
        <dbReference type="EMBL" id="KKN27919.1"/>
    </source>
</evidence>
<dbReference type="AlphaFoldDB" id="A0A0F9PCQ2"/>
<feature type="region of interest" description="Disordered" evidence="1">
    <location>
        <begin position="1"/>
        <end position="44"/>
    </location>
</feature>
<comment type="caution">
    <text evidence="2">The sequence shown here is derived from an EMBL/GenBank/DDBJ whole genome shotgun (WGS) entry which is preliminary data.</text>
</comment>
<organism evidence="2">
    <name type="scientific">marine sediment metagenome</name>
    <dbReference type="NCBI Taxonomy" id="412755"/>
    <lineage>
        <taxon>unclassified sequences</taxon>
        <taxon>metagenomes</taxon>
        <taxon>ecological metagenomes</taxon>
    </lineage>
</organism>
<reference evidence="2" key="1">
    <citation type="journal article" date="2015" name="Nature">
        <title>Complex archaea that bridge the gap between prokaryotes and eukaryotes.</title>
        <authorList>
            <person name="Spang A."/>
            <person name="Saw J.H."/>
            <person name="Jorgensen S.L."/>
            <person name="Zaremba-Niedzwiedzka K."/>
            <person name="Martijn J."/>
            <person name="Lind A.E."/>
            <person name="van Eijk R."/>
            <person name="Schleper C."/>
            <person name="Guy L."/>
            <person name="Ettema T.J."/>
        </authorList>
    </citation>
    <scope>NUCLEOTIDE SEQUENCE</scope>
</reference>
<name>A0A0F9PCQ2_9ZZZZ</name>
<feature type="compositionally biased region" description="Basic and acidic residues" evidence="1">
    <location>
        <begin position="30"/>
        <end position="44"/>
    </location>
</feature>
<accession>A0A0F9PCQ2</accession>
<sequence>MPATSEKQRRLMGADLDRLRSGKRTQTGMSEKKLRDFARKPLKK</sequence>
<evidence type="ECO:0008006" key="3">
    <source>
        <dbReference type="Google" id="ProtNLM"/>
    </source>
</evidence>